<dbReference type="InterPro" id="IPR008737">
    <property type="entry name" value="DUF1758"/>
</dbReference>
<dbReference type="SUPFAM" id="SSF50630">
    <property type="entry name" value="Acid proteases"/>
    <property type="match status" value="1"/>
</dbReference>
<dbReference type="InterPro" id="IPR021109">
    <property type="entry name" value="Peptidase_aspartic_dom_sf"/>
</dbReference>
<dbReference type="Proteomes" id="UP000025227">
    <property type="component" value="Unplaced"/>
</dbReference>
<sequence>MNDQTRQHQQGAKRIQEDSEDFLVGQARVWNVRTQEFEVVYIMLDTGANRSFIRNDFAKHLGLPKTGQLQLTIQTFGNSSAKNQSCEKTQIEIEDRHGTRQKFELAKIDFITGNLKRIPLSEEDRQYLQLPNITLAIPPQIHTLQTPILLGCGDLFTLFDRGFGSEHILPSKWDRYWSLESAGIEEHAGTQTEERRRSTTKSINNFELPCNAMMMVTMYAYHGRTT</sequence>
<dbReference type="Pfam" id="PF05585">
    <property type="entry name" value="DUF1758"/>
    <property type="match status" value="1"/>
</dbReference>
<protein>
    <submittedName>
        <fullName evidence="3">DUF1758 domain-containing protein</fullName>
    </submittedName>
</protein>
<accession>A0A7I4XS05</accession>
<evidence type="ECO:0000313" key="2">
    <source>
        <dbReference type="Proteomes" id="UP000025227"/>
    </source>
</evidence>
<organism evidence="2 3">
    <name type="scientific">Haemonchus contortus</name>
    <name type="common">Barber pole worm</name>
    <dbReference type="NCBI Taxonomy" id="6289"/>
    <lineage>
        <taxon>Eukaryota</taxon>
        <taxon>Metazoa</taxon>
        <taxon>Ecdysozoa</taxon>
        <taxon>Nematoda</taxon>
        <taxon>Chromadorea</taxon>
        <taxon>Rhabditida</taxon>
        <taxon>Rhabditina</taxon>
        <taxon>Rhabditomorpha</taxon>
        <taxon>Strongyloidea</taxon>
        <taxon>Trichostrongylidae</taxon>
        <taxon>Haemonchus</taxon>
    </lineage>
</organism>
<dbReference type="OrthoDB" id="5851913at2759"/>
<proteinExistence type="predicted"/>
<keyword evidence="2" id="KW-1185">Reference proteome</keyword>
<feature type="domain" description="DUF1758" evidence="1">
    <location>
        <begin position="41"/>
        <end position="118"/>
    </location>
</feature>
<dbReference type="WBParaSite" id="HCON_00000220-00001">
    <property type="protein sequence ID" value="HCON_00000220-00001"/>
    <property type="gene ID" value="HCON_00000220"/>
</dbReference>
<reference evidence="3" key="1">
    <citation type="submission" date="2020-12" db="UniProtKB">
        <authorList>
            <consortium name="WormBaseParasite"/>
        </authorList>
    </citation>
    <scope>IDENTIFICATION</scope>
    <source>
        <strain evidence="3">MHco3</strain>
    </source>
</reference>
<dbReference type="Gene3D" id="2.40.70.10">
    <property type="entry name" value="Acid Proteases"/>
    <property type="match status" value="1"/>
</dbReference>
<evidence type="ECO:0000313" key="3">
    <source>
        <dbReference type="WBParaSite" id="HCON_00000220-00001"/>
    </source>
</evidence>
<dbReference type="AlphaFoldDB" id="A0A7I4XS05"/>
<name>A0A7I4XS05_HAECO</name>
<evidence type="ECO:0000259" key="1">
    <source>
        <dbReference type="Pfam" id="PF05585"/>
    </source>
</evidence>